<comment type="caution">
    <text evidence="1">The sequence shown here is derived from an EMBL/GenBank/DDBJ whole genome shotgun (WGS) entry which is preliminary data.</text>
</comment>
<gene>
    <name evidence="1" type="ORF">AVEN_249296_1</name>
</gene>
<proteinExistence type="predicted"/>
<reference evidence="1 2" key="1">
    <citation type="journal article" date="2019" name="Sci. Rep.">
        <title>Orb-weaving spider Araneus ventricosus genome elucidates the spidroin gene catalogue.</title>
        <authorList>
            <person name="Kono N."/>
            <person name="Nakamura H."/>
            <person name="Ohtoshi R."/>
            <person name="Moran D.A.P."/>
            <person name="Shinohara A."/>
            <person name="Yoshida Y."/>
            <person name="Fujiwara M."/>
            <person name="Mori M."/>
            <person name="Tomita M."/>
            <person name="Arakawa K."/>
        </authorList>
    </citation>
    <scope>NUCLEOTIDE SEQUENCE [LARGE SCALE GENOMIC DNA]</scope>
</reference>
<name>A0A4Y2V4P4_ARAVE</name>
<evidence type="ECO:0000313" key="2">
    <source>
        <dbReference type="Proteomes" id="UP000499080"/>
    </source>
</evidence>
<dbReference type="EMBL" id="BGPR01042848">
    <property type="protein sequence ID" value="GBO19374.1"/>
    <property type="molecule type" value="Genomic_DNA"/>
</dbReference>
<sequence>MFCRTIKARRFLCHAFSLHVLRNAASRDWSNGKNNSPSSCGLQESHAFIGADVTGDENPKKGTLKAVCTRMCWNYRVPGIRIGEFVNSTSPLMSQYLTSKVIDRIANSECMP</sequence>
<accession>A0A4Y2V4P4</accession>
<protein>
    <submittedName>
        <fullName evidence="1">Uncharacterized protein</fullName>
    </submittedName>
</protein>
<dbReference type="Proteomes" id="UP000499080">
    <property type="component" value="Unassembled WGS sequence"/>
</dbReference>
<evidence type="ECO:0000313" key="1">
    <source>
        <dbReference type="EMBL" id="GBO19374.1"/>
    </source>
</evidence>
<organism evidence="1 2">
    <name type="scientific">Araneus ventricosus</name>
    <name type="common">Orbweaver spider</name>
    <name type="synonym">Epeira ventricosa</name>
    <dbReference type="NCBI Taxonomy" id="182803"/>
    <lineage>
        <taxon>Eukaryota</taxon>
        <taxon>Metazoa</taxon>
        <taxon>Ecdysozoa</taxon>
        <taxon>Arthropoda</taxon>
        <taxon>Chelicerata</taxon>
        <taxon>Arachnida</taxon>
        <taxon>Araneae</taxon>
        <taxon>Araneomorphae</taxon>
        <taxon>Entelegynae</taxon>
        <taxon>Araneoidea</taxon>
        <taxon>Araneidae</taxon>
        <taxon>Araneus</taxon>
    </lineage>
</organism>
<dbReference type="AlphaFoldDB" id="A0A4Y2V4P4"/>
<keyword evidence="2" id="KW-1185">Reference proteome</keyword>